<evidence type="ECO:0000313" key="2">
    <source>
        <dbReference type="Proteomes" id="UP001215598"/>
    </source>
</evidence>
<sequence length="264" mass="30323">MPTLPVHFRPRAPWGTLGTEWLPHGLDSRPFHPDFERVPPEATERREFQCSTTLKSYLVEFYHEILPKLPFPSLAGSPDFCALLASHNSNDVYSMRYSIWVFKWRVTRAMLAWLAALPEDATAQVVFGVGLGSSEEEILAMRLTQALILSMRDELIELKVWARVDAKFEITDRRAAYVKDLEERHSNSHVCTLWRKLVEVHLELYSPNVHGVAVVLETDSEVQTHAKRARVWFSWAGSTSYRAKMQDTLKTPNSVEKRRRSAST</sequence>
<organism evidence="1 2">
    <name type="scientific">Mycena metata</name>
    <dbReference type="NCBI Taxonomy" id="1033252"/>
    <lineage>
        <taxon>Eukaryota</taxon>
        <taxon>Fungi</taxon>
        <taxon>Dikarya</taxon>
        <taxon>Basidiomycota</taxon>
        <taxon>Agaricomycotina</taxon>
        <taxon>Agaricomycetes</taxon>
        <taxon>Agaricomycetidae</taxon>
        <taxon>Agaricales</taxon>
        <taxon>Marasmiineae</taxon>
        <taxon>Mycenaceae</taxon>
        <taxon>Mycena</taxon>
    </lineage>
</organism>
<dbReference type="EMBL" id="JARKIB010000001">
    <property type="protein sequence ID" value="KAJ7786677.1"/>
    <property type="molecule type" value="Genomic_DNA"/>
</dbReference>
<gene>
    <name evidence="1" type="ORF">B0H16DRAFT_1756476</name>
</gene>
<accession>A0AAD7KK13</accession>
<comment type="caution">
    <text evidence="1">The sequence shown here is derived from an EMBL/GenBank/DDBJ whole genome shotgun (WGS) entry which is preliminary data.</text>
</comment>
<reference evidence="1" key="1">
    <citation type="submission" date="2023-03" db="EMBL/GenBank/DDBJ databases">
        <title>Massive genome expansion in bonnet fungi (Mycena s.s.) driven by repeated elements and novel gene families across ecological guilds.</title>
        <authorList>
            <consortium name="Lawrence Berkeley National Laboratory"/>
            <person name="Harder C.B."/>
            <person name="Miyauchi S."/>
            <person name="Viragh M."/>
            <person name="Kuo A."/>
            <person name="Thoen E."/>
            <person name="Andreopoulos B."/>
            <person name="Lu D."/>
            <person name="Skrede I."/>
            <person name="Drula E."/>
            <person name="Henrissat B."/>
            <person name="Morin E."/>
            <person name="Kohler A."/>
            <person name="Barry K."/>
            <person name="LaButti K."/>
            <person name="Morin E."/>
            <person name="Salamov A."/>
            <person name="Lipzen A."/>
            <person name="Mereny Z."/>
            <person name="Hegedus B."/>
            <person name="Baldrian P."/>
            <person name="Stursova M."/>
            <person name="Weitz H."/>
            <person name="Taylor A."/>
            <person name="Grigoriev I.V."/>
            <person name="Nagy L.G."/>
            <person name="Martin F."/>
            <person name="Kauserud H."/>
        </authorList>
    </citation>
    <scope>NUCLEOTIDE SEQUENCE</scope>
    <source>
        <strain evidence="1">CBHHK182m</strain>
    </source>
</reference>
<dbReference type="Proteomes" id="UP001215598">
    <property type="component" value="Unassembled WGS sequence"/>
</dbReference>
<keyword evidence="2" id="KW-1185">Reference proteome</keyword>
<name>A0AAD7KK13_9AGAR</name>
<proteinExistence type="predicted"/>
<evidence type="ECO:0000313" key="1">
    <source>
        <dbReference type="EMBL" id="KAJ7786677.1"/>
    </source>
</evidence>
<protein>
    <submittedName>
        <fullName evidence="1">Uncharacterized protein</fullName>
    </submittedName>
</protein>
<dbReference type="AlphaFoldDB" id="A0AAD7KK13"/>